<accession>A0A3G9JJP4</accession>
<gene>
    <name evidence="4" type="ORF">Back11_45490</name>
</gene>
<dbReference type="PRINTS" id="PR00111">
    <property type="entry name" value="ABHYDROLASE"/>
</dbReference>
<evidence type="ECO:0000313" key="5">
    <source>
        <dbReference type="Proteomes" id="UP000275368"/>
    </source>
</evidence>
<evidence type="ECO:0000259" key="3">
    <source>
        <dbReference type="Pfam" id="PF00561"/>
    </source>
</evidence>
<reference evidence="4 5" key="1">
    <citation type="submission" date="2018-11" db="EMBL/GenBank/DDBJ databases">
        <title>Complete genome sequence of Paenibacillus baekrokdamisoli strain KCTC 33723.</title>
        <authorList>
            <person name="Kang S.W."/>
            <person name="Lee K.C."/>
            <person name="Kim K.K."/>
            <person name="Kim J.S."/>
            <person name="Kim D.S."/>
            <person name="Ko S.H."/>
            <person name="Yang S.H."/>
            <person name="Lee J.S."/>
        </authorList>
    </citation>
    <scope>NUCLEOTIDE SEQUENCE [LARGE SCALE GENOMIC DNA]</scope>
    <source>
        <strain evidence="4 5">KCTC 33723</strain>
    </source>
</reference>
<dbReference type="PANTHER" id="PTHR43798:SF31">
    <property type="entry name" value="AB HYDROLASE SUPERFAMILY PROTEIN YCLE"/>
    <property type="match status" value="1"/>
</dbReference>
<dbReference type="Pfam" id="PF00561">
    <property type="entry name" value="Abhydrolase_1"/>
    <property type="match status" value="1"/>
</dbReference>
<dbReference type="GO" id="GO:0016787">
    <property type="term" value="F:hydrolase activity"/>
    <property type="evidence" value="ECO:0007669"/>
    <property type="project" value="UniProtKB-KW"/>
</dbReference>
<organism evidence="4 5">
    <name type="scientific">Paenibacillus baekrokdamisoli</name>
    <dbReference type="NCBI Taxonomy" id="1712516"/>
    <lineage>
        <taxon>Bacteria</taxon>
        <taxon>Bacillati</taxon>
        <taxon>Bacillota</taxon>
        <taxon>Bacilli</taxon>
        <taxon>Bacillales</taxon>
        <taxon>Paenibacillaceae</taxon>
        <taxon>Paenibacillus</taxon>
    </lineage>
</organism>
<dbReference type="AlphaFoldDB" id="A0A3G9JJP4"/>
<evidence type="ECO:0000256" key="1">
    <source>
        <dbReference type="ARBA" id="ARBA00022801"/>
    </source>
</evidence>
<dbReference type="GO" id="GO:0016020">
    <property type="term" value="C:membrane"/>
    <property type="evidence" value="ECO:0007669"/>
    <property type="project" value="TreeGrafter"/>
</dbReference>
<dbReference type="InterPro" id="IPR029058">
    <property type="entry name" value="AB_hydrolase_fold"/>
</dbReference>
<dbReference type="InterPro" id="IPR000639">
    <property type="entry name" value="Epox_hydrolase-like"/>
</dbReference>
<sequence>MVSRKAFRIIVALLLFLVVFLYILLPFVLDRLDGTAKPLGILPNSVSLKGQEVLPTRFLQRPDGKIAFDDSGTPGPLVICVPSMGDLRQEYRYLTPQLAAAGYRVVTMDVRGHGESSVGWSDYSAAAVGSDILALAAELNAGSAYIIGTSMAGGAAVWAAAEAPNLIAGQVLIDAFVRDHPSTFMDKLIIKLGSGGPWGQSVWSMYYKTLYPTKPPVDISTYIGALKANLRESGRFTALKKMLAGSQAATEARINSVKAPTLIIMGTKDPDFPKPEEEVAWLKEHLHGDLLMVEGAGHYPHAEMPEQVGPAIIAFLKGHH</sequence>
<name>A0A3G9JJP4_9BACL</name>
<keyword evidence="2" id="KW-1133">Transmembrane helix</keyword>
<feature type="domain" description="AB hydrolase-1" evidence="3">
    <location>
        <begin position="76"/>
        <end position="303"/>
    </location>
</feature>
<evidence type="ECO:0000256" key="2">
    <source>
        <dbReference type="SAM" id="Phobius"/>
    </source>
</evidence>
<dbReference type="Proteomes" id="UP000275368">
    <property type="component" value="Chromosome"/>
</dbReference>
<keyword evidence="5" id="KW-1185">Reference proteome</keyword>
<dbReference type="PANTHER" id="PTHR43798">
    <property type="entry name" value="MONOACYLGLYCEROL LIPASE"/>
    <property type="match status" value="1"/>
</dbReference>
<evidence type="ECO:0000313" key="4">
    <source>
        <dbReference type="EMBL" id="BBH23204.1"/>
    </source>
</evidence>
<dbReference type="PRINTS" id="PR00412">
    <property type="entry name" value="EPOXHYDRLASE"/>
</dbReference>
<dbReference type="KEGG" id="pbk:Back11_45490"/>
<feature type="transmembrane region" description="Helical" evidence="2">
    <location>
        <begin position="7"/>
        <end position="29"/>
    </location>
</feature>
<dbReference type="Gene3D" id="3.40.50.1820">
    <property type="entry name" value="alpha/beta hydrolase"/>
    <property type="match status" value="1"/>
</dbReference>
<proteinExistence type="predicted"/>
<keyword evidence="2" id="KW-0472">Membrane</keyword>
<dbReference type="EMBL" id="AP019308">
    <property type="protein sequence ID" value="BBH23204.1"/>
    <property type="molecule type" value="Genomic_DNA"/>
</dbReference>
<protein>
    <submittedName>
        <fullName evidence="4">Hydrolase</fullName>
    </submittedName>
</protein>
<dbReference type="SUPFAM" id="SSF53474">
    <property type="entry name" value="alpha/beta-Hydrolases"/>
    <property type="match status" value="1"/>
</dbReference>
<dbReference type="InterPro" id="IPR050266">
    <property type="entry name" value="AB_hydrolase_sf"/>
</dbReference>
<keyword evidence="2" id="KW-0812">Transmembrane</keyword>
<keyword evidence="1 4" id="KW-0378">Hydrolase</keyword>
<dbReference type="InterPro" id="IPR000073">
    <property type="entry name" value="AB_hydrolase_1"/>
</dbReference>